<dbReference type="AlphaFoldDB" id="A0AAJ0APV4"/>
<feature type="compositionally biased region" description="Basic and acidic residues" evidence="1">
    <location>
        <begin position="67"/>
        <end position="83"/>
    </location>
</feature>
<evidence type="ECO:0000256" key="1">
    <source>
        <dbReference type="SAM" id="MobiDB-lite"/>
    </source>
</evidence>
<dbReference type="RefSeq" id="XP_060431871.1">
    <property type="nucleotide sequence ID" value="XM_060570904.1"/>
</dbReference>
<dbReference type="Proteomes" id="UP001224890">
    <property type="component" value="Unassembled WGS sequence"/>
</dbReference>
<sequence length="83" mass="8957">MAIIAAIVPPLTCYIAAGSLTRGLTDNQGLADNMGYSVCSEPQSRSRENDQTWAGAHGDSAFTSQQRGEESRKQFTEHCVEGH</sequence>
<reference evidence="2" key="1">
    <citation type="submission" date="2021-06" db="EMBL/GenBank/DDBJ databases">
        <title>Comparative genomics, transcriptomics and evolutionary studies reveal genomic signatures of adaptation to plant cell wall in hemibiotrophic fungi.</title>
        <authorList>
            <consortium name="DOE Joint Genome Institute"/>
            <person name="Baroncelli R."/>
            <person name="Diaz J.F."/>
            <person name="Benocci T."/>
            <person name="Peng M."/>
            <person name="Battaglia E."/>
            <person name="Haridas S."/>
            <person name="Andreopoulos W."/>
            <person name="Labutti K."/>
            <person name="Pangilinan J."/>
            <person name="Floch G.L."/>
            <person name="Makela M.R."/>
            <person name="Henrissat B."/>
            <person name="Grigoriev I.V."/>
            <person name="Crouch J.A."/>
            <person name="De Vries R.P."/>
            <person name="Sukno S.A."/>
            <person name="Thon M.R."/>
        </authorList>
    </citation>
    <scope>NUCLEOTIDE SEQUENCE</scope>
    <source>
        <strain evidence="2">CBS 193.32</strain>
    </source>
</reference>
<comment type="caution">
    <text evidence="2">The sequence shown here is derived from an EMBL/GenBank/DDBJ whole genome shotgun (WGS) entry which is preliminary data.</text>
</comment>
<evidence type="ECO:0000313" key="3">
    <source>
        <dbReference type="Proteomes" id="UP001224890"/>
    </source>
</evidence>
<gene>
    <name evidence="2" type="ORF">BDP55DRAFT_58885</name>
</gene>
<evidence type="ECO:0000313" key="2">
    <source>
        <dbReference type="EMBL" id="KAK1688176.1"/>
    </source>
</evidence>
<proteinExistence type="predicted"/>
<dbReference type="GeneID" id="85455430"/>
<organism evidence="2 3">
    <name type="scientific">Colletotrichum godetiae</name>
    <dbReference type="NCBI Taxonomy" id="1209918"/>
    <lineage>
        <taxon>Eukaryota</taxon>
        <taxon>Fungi</taxon>
        <taxon>Dikarya</taxon>
        <taxon>Ascomycota</taxon>
        <taxon>Pezizomycotina</taxon>
        <taxon>Sordariomycetes</taxon>
        <taxon>Hypocreomycetidae</taxon>
        <taxon>Glomerellales</taxon>
        <taxon>Glomerellaceae</taxon>
        <taxon>Colletotrichum</taxon>
        <taxon>Colletotrichum acutatum species complex</taxon>
    </lineage>
</organism>
<accession>A0AAJ0APV4</accession>
<keyword evidence="3" id="KW-1185">Reference proteome</keyword>
<dbReference type="EMBL" id="JAHMHR010000012">
    <property type="protein sequence ID" value="KAK1688176.1"/>
    <property type="molecule type" value="Genomic_DNA"/>
</dbReference>
<name>A0AAJ0APV4_9PEZI</name>
<protein>
    <submittedName>
        <fullName evidence="2">Uncharacterized protein</fullName>
    </submittedName>
</protein>
<feature type="region of interest" description="Disordered" evidence="1">
    <location>
        <begin position="39"/>
        <end position="83"/>
    </location>
</feature>